<sequence>MLTQTASELCVLAQTITPNRNTVTTRHAYTNSVRTVCTGTNNNTKQKHRHHETYLHKQQTPSPRDILTQTASELCVLAQTITPNRNTVTTGHTSGTKQKHPHHGTYLRYETETPSPRDIPPVPNRNTLTTGYTSGTKQKHPHHWKYIQ</sequence>
<evidence type="ECO:0000256" key="1">
    <source>
        <dbReference type="SAM" id="MobiDB-lite"/>
    </source>
</evidence>
<organism evidence="2 3">
    <name type="scientific">Elysia crispata</name>
    <name type="common">lettuce slug</name>
    <dbReference type="NCBI Taxonomy" id="231223"/>
    <lineage>
        <taxon>Eukaryota</taxon>
        <taxon>Metazoa</taxon>
        <taxon>Spiralia</taxon>
        <taxon>Lophotrochozoa</taxon>
        <taxon>Mollusca</taxon>
        <taxon>Gastropoda</taxon>
        <taxon>Heterobranchia</taxon>
        <taxon>Euthyneura</taxon>
        <taxon>Panpulmonata</taxon>
        <taxon>Sacoglossa</taxon>
        <taxon>Placobranchoidea</taxon>
        <taxon>Plakobranchidae</taxon>
        <taxon>Elysia</taxon>
    </lineage>
</organism>
<dbReference type="Proteomes" id="UP001283361">
    <property type="component" value="Unassembled WGS sequence"/>
</dbReference>
<reference evidence="2" key="1">
    <citation type="journal article" date="2023" name="G3 (Bethesda)">
        <title>A reference genome for the long-term kleptoplast-retaining sea slug Elysia crispata morphotype clarki.</title>
        <authorList>
            <person name="Eastman K.E."/>
            <person name="Pendleton A.L."/>
            <person name="Shaikh M.A."/>
            <person name="Suttiyut T."/>
            <person name="Ogas R."/>
            <person name="Tomko P."/>
            <person name="Gavelis G."/>
            <person name="Widhalm J.R."/>
            <person name="Wisecaver J.H."/>
        </authorList>
    </citation>
    <scope>NUCLEOTIDE SEQUENCE</scope>
    <source>
        <strain evidence="2">ECLA1</strain>
    </source>
</reference>
<dbReference type="EMBL" id="JAWDGP010008072">
    <property type="protein sequence ID" value="KAK3691900.1"/>
    <property type="molecule type" value="Genomic_DNA"/>
</dbReference>
<keyword evidence="3" id="KW-1185">Reference proteome</keyword>
<feature type="compositionally biased region" description="Basic residues" evidence="1">
    <location>
        <begin position="137"/>
        <end position="148"/>
    </location>
</feature>
<gene>
    <name evidence="2" type="ORF">RRG08_058329</name>
</gene>
<proteinExistence type="predicted"/>
<feature type="region of interest" description="Disordered" evidence="1">
    <location>
        <begin position="108"/>
        <end position="148"/>
    </location>
</feature>
<evidence type="ECO:0000313" key="3">
    <source>
        <dbReference type="Proteomes" id="UP001283361"/>
    </source>
</evidence>
<dbReference type="AlphaFoldDB" id="A0AAE0XEI6"/>
<feature type="compositionally biased region" description="Polar residues" evidence="1">
    <location>
        <begin position="124"/>
        <end position="136"/>
    </location>
</feature>
<name>A0AAE0XEI6_9GAST</name>
<comment type="caution">
    <text evidence="2">The sequence shown here is derived from an EMBL/GenBank/DDBJ whole genome shotgun (WGS) entry which is preliminary data.</text>
</comment>
<accession>A0AAE0XEI6</accession>
<protein>
    <submittedName>
        <fullName evidence="2">Uncharacterized protein</fullName>
    </submittedName>
</protein>
<evidence type="ECO:0000313" key="2">
    <source>
        <dbReference type="EMBL" id="KAK3691900.1"/>
    </source>
</evidence>